<evidence type="ECO:0000313" key="1">
    <source>
        <dbReference type="EMBL" id="RID53617.1"/>
    </source>
</evidence>
<reference evidence="1 2" key="1">
    <citation type="submission" date="2018-06" db="EMBL/GenBank/DDBJ databases">
        <title>WGS assembly of Brassica rapa FPsc.</title>
        <authorList>
            <person name="Bowman J."/>
            <person name="Kohchi T."/>
            <person name="Yamato K."/>
            <person name="Jenkins J."/>
            <person name="Shu S."/>
            <person name="Ishizaki K."/>
            <person name="Yamaoka S."/>
            <person name="Nishihama R."/>
            <person name="Nakamura Y."/>
            <person name="Berger F."/>
            <person name="Adam C."/>
            <person name="Aki S."/>
            <person name="Althoff F."/>
            <person name="Araki T."/>
            <person name="Arteaga-Vazquez M."/>
            <person name="Balasubrmanian S."/>
            <person name="Bauer D."/>
            <person name="Boehm C."/>
            <person name="Briginshaw L."/>
            <person name="Caballero-Perez J."/>
            <person name="Catarino B."/>
            <person name="Chen F."/>
            <person name="Chiyoda S."/>
            <person name="Chovatia M."/>
            <person name="Davies K."/>
            <person name="Delmans M."/>
            <person name="Demura T."/>
            <person name="Dierschke T."/>
            <person name="Dolan L."/>
            <person name="Dorantes-Acosta A."/>
            <person name="Eklund D."/>
            <person name="Florent S."/>
            <person name="Flores-Sandoval E."/>
            <person name="Fujiyama A."/>
            <person name="Fukuzawa H."/>
            <person name="Galik B."/>
            <person name="Grimanelli D."/>
            <person name="Grimwood J."/>
            <person name="Grossniklaus U."/>
            <person name="Hamada T."/>
            <person name="Haseloff J."/>
            <person name="Hetherington A."/>
            <person name="Higo A."/>
            <person name="Hirakawa Y."/>
            <person name="Hundley H."/>
            <person name="Ikeda Y."/>
            <person name="Inoue K."/>
            <person name="Inoue S."/>
            <person name="Ishida S."/>
            <person name="Jia Q."/>
            <person name="Kakita M."/>
            <person name="Kanazawa T."/>
            <person name="Kawai Y."/>
            <person name="Kawashima T."/>
            <person name="Kennedy M."/>
            <person name="Kinose K."/>
            <person name="Kinoshita T."/>
            <person name="Kohara Y."/>
            <person name="Koide E."/>
            <person name="Komatsu K."/>
            <person name="Kopischke S."/>
            <person name="Kubo M."/>
            <person name="Kyozuka J."/>
            <person name="Lagercrantz U."/>
            <person name="Lin S."/>
            <person name="Lindquist E."/>
            <person name="Lipzen A."/>
            <person name="Lu C."/>
            <person name="Luna E."/>
            <person name="Martienssen R."/>
            <person name="Minamino N."/>
            <person name="Mizutani M."/>
            <person name="Mizutani M."/>
            <person name="Mochizuki N."/>
            <person name="Monte I."/>
            <person name="Mosher R."/>
            <person name="Nagasaki H."/>
            <person name="Nakagami H."/>
            <person name="Naramoto S."/>
            <person name="Nishitani K."/>
            <person name="Ohtani M."/>
            <person name="Okamoto T."/>
            <person name="Okumura M."/>
            <person name="Phillips J."/>
            <person name="Pollak B."/>
            <person name="Reinders A."/>
            <person name="Roevekamp M."/>
            <person name="Sano R."/>
            <person name="Sawa S."/>
            <person name="Schmid M."/>
            <person name="Shirakawa M."/>
            <person name="Solano R."/>
            <person name="Spunde A."/>
            <person name="Suetsugu N."/>
            <person name="Sugano S."/>
            <person name="Sugiyama A."/>
            <person name="Sun R."/>
            <person name="Suzuki Y."/>
            <person name="Takenaka M."/>
            <person name="Takezawa D."/>
            <person name="Tomogane H."/>
            <person name="Tsuzuki M."/>
            <person name="Ueda T."/>
            <person name="Umeda M."/>
            <person name="Ward J."/>
            <person name="Watanabe Y."/>
            <person name="Yazaki K."/>
            <person name="Yokoyama R."/>
            <person name="Yoshitake Y."/>
            <person name="Yotsui I."/>
            <person name="Zachgo S."/>
            <person name="Schmutz J."/>
        </authorList>
    </citation>
    <scope>NUCLEOTIDE SEQUENCE [LARGE SCALE GENOMIC DNA]</scope>
    <source>
        <strain evidence="2">cv. B-3</strain>
    </source>
</reference>
<dbReference type="AlphaFoldDB" id="A0A397YJY3"/>
<organism evidence="1 2">
    <name type="scientific">Brassica campestris</name>
    <name type="common">Field mustard</name>
    <dbReference type="NCBI Taxonomy" id="3711"/>
    <lineage>
        <taxon>Eukaryota</taxon>
        <taxon>Viridiplantae</taxon>
        <taxon>Streptophyta</taxon>
        <taxon>Embryophyta</taxon>
        <taxon>Tracheophyta</taxon>
        <taxon>Spermatophyta</taxon>
        <taxon>Magnoliopsida</taxon>
        <taxon>eudicotyledons</taxon>
        <taxon>Gunneridae</taxon>
        <taxon>Pentapetalae</taxon>
        <taxon>rosids</taxon>
        <taxon>malvids</taxon>
        <taxon>Brassicales</taxon>
        <taxon>Brassicaceae</taxon>
        <taxon>Brassiceae</taxon>
        <taxon>Brassica</taxon>
    </lineage>
</organism>
<name>A0A397YJY3_BRACM</name>
<dbReference type="Proteomes" id="UP000264353">
    <property type="component" value="Chromosome A7"/>
</dbReference>
<protein>
    <submittedName>
        <fullName evidence="1">Uncharacterized protein</fullName>
    </submittedName>
</protein>
<accession>A0A397YJY3</accession>
<evidence type="ECO:0000313" key="2">
    <source>
        <dbReference type="Proteomes" id="UP000264353"/>
    </source>
</evidence>
<sequence length="91" mass="10378">MDVKNLLDYPDENDTCLEAQSLEEIVASVLNVDDEPEDDAAMPLETVTRKEAIVASKTLHNFWMQFEKTTPGVFDAVRKIRDGLQKDFNFN</sequence>
<gene>
    <name evidence="1" type="ORF">BRARA_G00999</name>
</gene>
<dbReference type="EMBL" id="CM010634">
    <property type="protein sequence ID" value="RID53617.1"/>
    <property type="molecule type" value="Genomic_DNA"/>
</dbReference>
<proteinExistence type="predicted"/>